<name>A0A177KI68_9BACI</name>
<dbReference type="OrthoDB" id="9785438at2"/>
<protein>
    <submittedName>
        <fullName evidence="1">Thiol-disulfide oxidoreductase</fullName>
    </submittedName>
</protein>
<comment type="caution">
    <text evidence="1">The sequence shown here is derived from an EMBL/GenBank/DDBJ whole genome shotgun (WGS) entry which is preliminary data.</text>
</comment>
<gene>
    <name evidence="1" type="ORF">AWH48_14340</name>
</gene>
<dbReference type="InterPro" id="IPR052927">
    <property type="entry name" value="DCC_oxidoreductase"/>
</dbReference>
<reference evidence="1 2" key="1">
    <citation type="submission" date="2016-01" db="EMBL/GenBank/DDBJ databases">
        <title>Investigation of taxonomic status of Bacillus aminovorans.</title>
        <authorList>
            <person name="Verma A."/>
            <person name="Pal Y."/>
            <person name="Krishnamurthi S."/>
        </authorList>
    </citation>
    <scope>NUCLEOTIDE SEQUENCE [LARGE SCALE GENOMIC DNA]</scope>
    <source>
        <strain evidence="1 2">DSM 4337</strain>
    </source>
</reference>
<sequence length="130" mass="14976">MSAIVLFDGECNFCDSSVQFILKRDFKEYFYFASLQSDVGQQLLKEYDVPAGMDSLILIEDGTAHVKSSAALRICKHLAGGWKLLYAMLIIPSPIRNAFYDFIARNRYKWFGKKDDHCMLPSPDVHRRFL</sequence>
<dbReference type="PANTHER" id="PTHR33639:SF2">
    <property type="entry name" value="DUF393 DOMAIN-CONTAINING PROTEIN"/>
    <property type="match status" value="1"/>
</dbReference>
<dbReference type="InterPro" id="IPR007263">
    <property type="entry name" value="DCC1-like"/>
</dbReference>
<dbReference type="RefSeq" id="WP_018395244.1">
    <property type="nucleotide sequence ID" value="NZ_LQWZ01000038.1"/>
</dbReference>
<proteinExistence type="predicted"/>
<dbReference type="Pfam" id="PF04134">
    <property type="entry name" value="DCC1-like"/>
    <property type="match status" value="1"/>
</dbReference>
<evidence type="ECO:0000313" key="1">
    <source>
        <dbReference type="EMBL" id="OAH52575.1"/>
    </source>
</evidence>
<organism evidence="1 2">
    <name type="scientific">Domibacillus aminovorans</name>
    <dbReference type="NCBI Taxonomy" id="29332"/>
    <lineage>
        <taxon>Bacteria</taxon>
        <taxon>Bacillati</taxon>
        <taxon>Bacillota</taxon>
        <taxon>Bacilli</taxon>
        <taxon>Bacillales</taxon>
        <taxon>Bacillaceae</taxon>
        <taxon>Domibacillus</taxon>
    </lineage>
</organism>
<dbReference type="GO" id="GO:0015035">
    <property type="term" value="F:protein-disulfide reductase activity"/>
    <property type="evidence" value="ECO:0007669"/>
    <property type="project" value="InterPro"/>
</dbReference>
<dbReference type="EMBL" id="LQWZ01000038">
    <property type="protein sequence ID" value="OAH52575.1"/>
    <property type="molecule type" value="Genomic_DNA"/>
</dbReference>
<dbReference type="AlphaFoldDB" id="A0A177KI68"/>
<dbReference type="PANTHER" id="PTHR33639">
    <property type="entry name" value="THIOL-DISULFIDE OXIDOREDUCTASE DCC"/>
    <property type="match status" value="1"/>
</dbReference>
<evidence type="ECO:0000313" key="2">
    <source>
        <dbReference type="Proteomes" id="UP000077271"/>
    </source>
</evidence>
<accession>A0A177KI68</accession>
<dbReference type="Proteomes" id="UP000077271">
    <property type="component" value="Unassembled WGS sequence"/>
</dbReference>